<proteinExistence type="predicted"/>
<protein>
    <submittedName>
        <fullName evidence="1">Uncharacterized protein</fullName>
    </submittedName>
</protein>
<keyword evidence="2" id="KW-1185">Reference proteome</keyword>
<dbReference type="AlphaFoldDB" id="A0A1G7G219"/>
<organism evidence="1 2">
    <name type="scientific">Terriglobus roseus</name>
    <dbReference type="NCBI Taxonomy" id="392734"/>
    <lineage>
        <taxon>Bacteria</taxon>
        <taxon>Pseudomonadati</taxon>
        <taxon>Acidobacteriota</taxon>
        <taxon>Terriglobia</taxon>
        <taxon>Terriglobales</taxon>
        <taxon>Acidobacteriaceae</taxon>
        <taxon>Terriglobus</taxon>
    </lineage>
</organism>
<evidence type="ECO:0000313" key="1">
    <source>
        <dbReference type="EMBL" id="SDE82188.1"/>
    </source>
</evidence>
<dbReference type="Proteomes" id="UP000182427">
    <property type="component" value="Chromosome I"/>
</dbReference>
<evidence type="ECO:0000313" key="2">
    <source>
        <dbReference type="Proteomes" id="UP000182427"/>
    </source>
</evidence>
<sequence length="121" mass="13424">MILSASLSSRQRIWLSSAARPSVQRFLRGFITALASSLLLACHAKLNESYRGTLSNRVIEFRSNMAYITEGGSTQAFAYRTEDNDTIVLQMPFTNVALRRMPDGSLYGMGENLVRVESSSP</sequence>
<name>A0A1G7G219_9BACT</name>
<dbReference type="RefSeq" id="WP_083343776.1">
    <property type="nucleotide sequence ID" value="NZ_LT629690.1"/>
</dbReference>
<accession>A0A1G7G219</accession>
<dbReference type="EMBL" id="LT629690">
    <property type="protein sequence ID" value="SDE82188.1"/>
    <property type="molecule type" value="Genomic_DNA"/>
</dbReference>
<reference evidence="1 2" key="1">
    <citation type="submission" date="2016-10" db="EMBL/GenBank/DDBJ databases">
        <authorList>
            <person name="de Groot N.N."/>
        </authorList>
    </citation>
    <scope>NUCLEOTIDE SEQUENCE [LARGE SCALE GENOMIC DNA]</scope>
    <source>
        <strain evidence="1 2">GAS232</strain>
    </source>
</reference>
<gene>
    <name evidence="1" type="ORF">SAMN05444167_0528</name>
</gene>